<keyword evidence="4 12" id="KW-0812">Transmembrane</keyword>
<evidence type="ECO:0000256" key="8">
    <source>
        <dbReference type="ARBA" id="ARBA00023136"/>
    </source>
</evidence>
<feature type="region of interest" description="Disordered" evidence="15">
    <location>
        <begin position="141"/>
        <end position="163"/>
    </location>
</feature>
<keyword evidence="2 12" id="KW-0813">Transport</keyword>
<comment type="subunit">
    <text evidence="12">F-type ATPases have 2 components, F(1) - the catalytic core - and F(0) - the membrane proton channel. F(1) has five subunits: alpha(3), beta(3), gamma(1), delta(1), epsilon(1). F(0) has three main subunits: a(1), b(2) and c(10-14). The alpha and beta chains form an alternating ring which encloses part of the gamma chain. F(1) is attached to F(0) by a central stalk formed by the gamma and epsilon chains, while a peripheral stalk is formed by the delta and b chains.</text>
</comment>
<dbReference type="SUPFAM" id="SSF81573">
    <property type="entry name" value="F1F0 ATP synthase subunit B, membrane domain"/>
    <property type="match status" value="1"/>
</dbReference>
<organism evidence="16 17">
    <name type="scientific">Catonella morbi ATCC 51271</name>
    <dbReference type="NCBI Taxonomy" id="592026"/>
    <lineage>
        <taxon>Bacteria</taxon>
        <taxon>Bacillati</taxon>
        <taxon>Bacillota</taxon>
        <taxon>Clostridia</taxon>
        <taxon>Lachnospirales</taxon>
        <taxon>Lachnospiraceae</taxon>
        <taxon>Catonella</taxon>
    </lineage>
</organism>
<keyword evidence="17" id="KW-1185">Reference proteome</keyword>
<protein>
    <recommendedName>
        <fullName evidence="12">ATP synthase subunit b</fullName>
    </recommendedName>
    <alternativeName>
        <fullName evidence="12">ATP synthase F(0) sector subunit b</fullName>
    </alternativeName>
    <alternativeName>
        <fullName evidence="12">ATPase subunit I</fullName>
    </alternativeName>
    <alternativeName>
        <fullName evidence="12">F-type ATPase subunit b</fullName>
        <shortName evidence="12">F-ATPase subunit b</shortName>
    </alternativeName>
</protein>
<dbReference type="GO" id="GO:0045259">
    <property type="term" value="C:proton-transporting ATP synthase complex"/>
    <property type="evidence" value="ECO:0007669"/>
    <property type="project" value="UniProtKB-KW"/>
</dbReference>
<accession>V2Y4A1</accession>
<dbReference type="eggNOG" id="COG0711">
    <property type="taxonomic scope" value="Bacteria"/>
</dbReference>
<evidence type="ECO:0000256" key="6">
    <source>
        <dbReference type="ARBA" id="ARBA00022989"/>
    </source>
</evidence>
<evidence type="ECO:0000256" key="11">
    <source>
        <dbReference type="ARBA" id="ARBA00037847"/>
    </source>
</evidence>
<dbReference type="EMBL" id="ACIL03000007">
    <property type="protein sequence ID" value="ESL03768.1"/>
    <property type="molecule type" value="Genomic_DNA"/>
</dbReference>
<evidence type="ECO:0000256" key="3">
    <source>
        <dbReference type="ARBA" id="ARBA00022547"/>
    </source>
</evidence>
<keyword evidence="6 12" id="KW-1133">Transmembrane helix</keyword>
<dbReference type="Proteomes" id="UP000018227">
    <property type="component" value="Unassembled WGS sequence"/>
</dbReference>
<dbReference type="AlphaFoldDB" id="V2Y4A1"/>
<dbReference type="InterPro" id="IPR002146">
    <property type="entry name" value="ATP_synth_b/b'su_bac/chlpt"/>
</dbReference>
<dbReference type="PANTHER" id="PTHR33445:SF2">
    <property type="entry name" value="ATP SYNTHASE SUBUNIT B', CHLOROPLASTIC"/>
    <property type="match status" value="1"/>
</dbReference>
<evidence type="ECO:0000256" key="13">
    <source>
        <dbReference type="RuleBase" id="RU003848"/>
    </source>
</evidence>
<evidence type="ECO:0000256" key="1">
    <source>
        <dbReference type="ARBA" id="ARBA00005513"/>
    </source>
</evidence>
<evidence type="ECO:0000256" key="2">
    <source>
        <dbReference type="ARBA" id="ARBA00022448"/>
    </source>
</evidence>
<evidence type="ECO:0000256" key="12">
    <source>
        <dbReference type="HAMAP-Rule" id="MF_01398"/>
    </source>
</evidence>
<dbReference type="Pfam" id="PF00430">
    <property type="entry name" value="ATP-synt_B"/>
    <property type="match status" value="1"/>
</dbReference>
<evidence type="ECO:0000313" key="16">
    <source>
        <dbReference type="EMBL" id="ESL03768.1"/>
    </source>
</evidence>
<dbReference type="CDD" id="cd06503">
    <property type="entry name" value="ATP-synt_Fo_b"/>
    <property type="match status" value="1"/>
</dbReference>
<evidence type="ECO:0000256" key="9">
    <source>
        <dbReference type="ARBA" id="ARBA00023310"/>
    </source>
</evidence>
<dbReference type="InterPro" id="IPR028987">
    <property type="entry name" value="ATP_synth_B-like_membr_sf"/>
</dbReference>
<dbReference type="OrthoDB" id="1770883at2"/>
<evidence type="ECO:0000256" key="4">
    <source>
        <dbReference type="ARBA" id="ARBA00022692"/>
    </source>
</evidence>
<keyword evidence="7 12" id="KW-0406">Ion transport</keyword>
<dbReference type="PANTHER" id="PTHR33445">
    <property type="entry name" value="ATP SYNTHASE SUBUNIT B', CHLOROPLASTIC"/>
    <property type="match status" value="1"/>
</dbReference>
<dbReference type="InterPro" id="IPR050059">
    <property type="entry name" value="ATP_synthase_B_chain"/>
</dbReference>
<comment type="subcellular location">
    <subcellularLocation>
        <location evidence="12">Cell membrane</location>
        <topology evidence="12">Single-pass membrane protein</topology>
    </subcellularLocation>
    <subcellularLocation>
        <location evidence="11">Endomembrane system</location>
        <topology evidence="11">Single-pass membrane protein</topology>
    </subcellularLocation>
</comment>
<keyword evidence="3 12" id="KW-0138">CF(0)</keyword>
<evidence type="ECO:0000256" key="10">
    <source>
        <dbReference type="ARBA" id="ARBA00025198"/>
    </source>
</evidence>
<comment type="function">
    <text evidence="10 12">F(1)F(0) ATP synthase produces ATP from ADP in the presence of a proton or sodium gradient. F-type ATPases consist of two structural domains, F(1) containing the extramembraneous catalytic core and F(0) containing the membrane proton channel, linked together by a central stalk and a peripheral stalk. During catalysis, ATP synthesis in the catalytic domain of F(1) is coupled via a rotary mechanism of the central stalk subunits to proton translocation.</text>
</comment>
<evidence type="ECO:0000256" key="7">
    <source>
        <dbReference type="ARBA" id="ARBA00023065"/>
    </source>
</evidence>
<dbReference type="RefSeq" id="WP_023353817.1">
    <property type="nucleotide sequence ID" value="NZ_KI535367.1"/>
</dbReference>
<keyword evidence="8 12" id="KW-0472">Membrane</keyword>
<proteinExistence type="inferred from homology"/>
<feature type="compositionally biased region" description="Basic and acidic residues" evidence="15">
    <location>
        <begin position="145"/>
        <end position="163"/>
    </location>
</feature>
<comment type="similarity">
    <text evidence="1 12 13">Belongs to the ATPase B chain family.</text>
</comment>
<name>V2Y4A1_9FIRM</name>
<evidence type="ECO:0000256" key="15">
    <source>
        <dbReference type="SAM" id="MobiDB-lite"/>
    </source>
</evidence>
<keyword evidence="9 12" id="KW-0066">ATP synthesis</keyword>
<keyword evidence="5 12" id="KW-0375">Hydrogen ion transport</keyword>
<dbReference type="GO" id="GO:0005886">
    <property type="term" value="C:plasma membrane"/>
    <property type="evidence" value="ECO:0007669"/>
    <property type="project" value="UniProtKB-SubCell"/>
</dbReference>
<feature type="transmembrane region" description="Helical" evidence="12">
    <location>
        <begin position="6"/>
        <end position="27"/>
    </location>
</feature>
<evidence type="ECO:0000256" key="14">
    <source>
        <dbReference type="SAM" id="Coils"/>
    </source>
</evidence>
<comment type="caution">
    <text evidence="16">The sequence shown here is derived from an EMBL/GenBank/DDBJ whole genome shotgun (WGS) entry which is preliminary data.</text>
</comment>
<gene>
    <name evidence="12" type="primary">atpF</name>
    <name evidence="16" type="ORF">GCWU0000282_000935</name>
</gene>
<dbReference type="STRING" id="592026.GCWU0000282_000935"/>
<keyword evidence="12" id="KW-1003">Cell membrane</keyword>
<feature type="coiled-coil region" evidence="14">
    <location>
        <begin position="52"/>
        <end position="79"/>
    </location>
</feature>
<dbReference type="GO" id="GO:0012505">
    <property type="term" value="C:endomembrane system"/>
    <property type="evidence" value="ECO:0007669"/>
    <property type="project" value="UniProtKB-SubCell"/>
</dbReference>
<comment type="function">
    <text evidence="12">Component of the F(0) channel, it forms part of the peripheral stalk, linking F(1) to F(0).</text>
</comment>
<dbReference type="HAMAP" id="MF_01398">
    <property type="entry name" value="ATP_synth_b_bprime"/>
    <property type="match status" value="1"/>
</dbReference>
<dbReference type="GO" id="GO:0046961">
    <property type="term" value="F:proton-transporting ATPase activity, rotational mechanism"/>
    <property type="evidence" value="ECO:0007669"/>
    <property type="project" value="TreeGrafter"/>
</dbReference>
<dbReference type="GO" id="GO:0046933">
    <property type="term" value="F:proton-transporting ATP synthase activity, rotational mechanism"/>
    <property type="evidence" value="ECO:0007669"/>
    <property type="project" value="UniProtKB-UniRule"/>
</dbReference>
<evidence type="ECO:0000313" key="17">
    <source>
        <dbReference type="Proteomes" id="UP000018227"/>
    </source>
</evidence>
<evidence type="ECO:0000256" key="5">
    <source>
        <dbReference type="ARBA" id="ARBA00022781"/>
    </source>
</evidence>
<reference evidence="16 17" key="1">
    <citation type="submission" date="2013-06" db="EMBL/GenBank/DDBJ databases">
        <authorList>
            <person name="Weinstock G."/>
            <person name="Sodergren E."/>
            <person name="Clifton S."/>
            <person name="Fulton L."/>
            <person name="Fulton B."/>
            <person name="Courtney L."/>
            <person name="Fronick C."/>
            <person name="Harrison M."/>
            <person name="Strong C."/>
            <person name="Farmer C."/>
            <person name="Delahaunty K."/>
            <person name="Markovic C."/>
            <person name="Hall O."/>
            <person name="Minx P."/>
            <person name="Tomlinson C."/>
            <person name="Mitreva M."/>
            <person name="Nelson J."/>
            <person name="Hou S."/>
            <person name="Wollam A."/>
            <person name="Pepin K.H."/>
            <person name="Johnson M."/>
            <person name="Bhonagiri V."/>
            <person name="Nash W.E."/>
            <person name="Warren W."/>
            <person name="Chinwalla A."/>
            <person name="Mardis E.R."/>
            <person name="Wilson R.K."/>
        </authorList>
    </citation>
    <scope>NUCLEOTIDE SEQUENCE [LARGE SCALE GENOMIC DNA]</scope>
    <source>
        <strain evidence="16 17">ATCC 51271</strain>
    </source>
</reference>
<keyword evidence="14" id="KW-0175">Coiled coil</keyword>
<dbReference type="HOGENOM" id="CLU_079215_4_0_9"/>
<sequence>MLKLGWDLLFTAINIVVWYIIIKLFLFKPINNIIAKRRDAINGKFNEAEMAKKDAYALKAKYEEAVSNASNERQDIIEKARASADEEYKRILEEADVKAGAVISNAKEQAKEEHQKIIREADMEIARLVMEATTKLMLESSNGTSDKHLYDEFITKEGEHSES</sequence>